<evidence type="ECO:0000256" key="3">
    <source>
        <dbReference type="ARBA" id="ARBA00023125"/>
    </source>
</evidence>
<evidence type="ECO:0000256" key="1">
    <source>
        <dbReference type="ARBA" id="ARBA00009437"/>
    </source>
</evidence>
<organism evidence="6 7">
    <name type="scientific">Aliisedimentitalea scapharcae</name>
    <dbReference type="NCBI Taxonomy" id="1524259"/>
    <lineage>
        <taxon>Bacteria</taxon>
        <taxon>Pseudomonadati</taxon>
        <taxon>Pseudomonadota</taxon>
        <taxon>Alphaproteobacteria</taxon>
        <taxon>Rhodobacterales</taxon>
        <taxon>Roseobacteraceae</taxon>
        <taxon>Aliisedimentitalea</taxon>
    </lineage>
</organism>
<evidence type="ECO:0000256" key="2">
    <source>
        <dbReference type="ARBA" id="ARBA00023015"/>
    </source>
</evidence>
<evidence type="ECO:0000259" key="5">
    <source>
        <dbReference type="PROSITE" id="PS50931"/>
    </source>
</evidence>
<dbReference type="Pfam" id="PF03466">
    <property type="entry name" value="LysR_substrate"/>
    <property type="match status" value="1"/>
</dbReference>
<dbReference type="PANTHER" id="PTHR30126:SF2">
    <property type="entry name" value="HTH-TYPE TRANSCRIPTIONAL REGULATOR YJIE"/>
    <property type="match status" value="1"/>
</dbReference>
<gene>
    <name evidence="6" type="ORF">QEZ52_20905</name>
</gene>
<dbReference type="SUPFAM" id="SSF46785">
    <property type="entry name" value="Winged helix' DNA-binding domain"/>
    <property type="match status" value="1"/>
</dbReference>
<dbReference type="Proteomes" id="UP001623232">
    <property type="component" value="Plasmid unnamed4"/>
</dbReference>
<evidence type="ECO:0000313" key="7">
    <source>
        <dbReference type="Proteomes" id="UP001623232"/>
    </source>
</evidence>
<keyword evidence="7" id="KW-1185">Reference proteome</keyword>
<keyword evidence="6" id="KW-0614">Plasmid</keyword>
<reference evidence="6 7" key="1">
    <citation type="submission" date="2023-04" db="EMBL/GenBank/DDBJ databases">
        <title>Complete genome sequence of Alisedimentitalea scapharcae.</title>
        <authorList>
            <person name="Rong J.-C."/>
            <person name="Yi M.-L."/>
            <person name="Zhao Q."/>
        </authorList>
    </citation>
    <scope>NUCLEOTIDE SEQUENCE [LARGE SCALE GENOMIC DNA]</scope>
    <source>
        <strain evidence="6 7">KCTC 42119</strain>
        <plasmid evidence="6 7">unnamed4</plasmid>
    </source>
</reference>
<dbReference type="InterPro" id="IPR036388">
    <property type="entry name" value="WH-like_DNA-bd_sf"/>
</dbReference>
<sequence length="304" mass="34192">MDVRWLEDFLALVELRNFTRAAEFRHVSQAAFSRRIQSLEQWLGTPLVVKGAVPVRLTDAGEQFVDSARIAVDRLFEARASIRTSQFEVMSQVRIAMPNVLARSEFKALLNVIERKHNSSFSVIVGTTLDVVARYLAGDADILFAHDCPAIPMHDTLDQHERLVLRKDRFQPYATVDPVKRNKLDFPGTPRNPFPMISYSHRAYFARLFEHVVARNKTPLPHKVVVQCEMSDVLKEVISAGYGIGWLPQSAVGDADPHLMSPIGPPEWGLDLDICAFRPPRPLGTSIEGIWRALEAGEEKQASL</sequence>
<evidence type="ECO:0000313" key="6">
    <source>
        <dbReference type="EMBL" id="WZK91247.1"/>
    </source>
</evidence>
<name>A0ABZ2Y117_9RHOB</name>
<dbReference type="InterPro" id="IPR036390">
    <property type="entry name" value="WH_DNA-bd_sf"/>
</dbReference>
<proteinExistence type="inferred from homology"/>
<geneLocation type="plasmid" evidence="6 7">
    <name>unnamed4</name>
</geneLocation>
<dbReference type="RefSeq" id="WP_343211954.1">
    <property type="nucleotide sequence ID" value="NZ_CP123585.1"/>
</dbReference>
<dbReference type="PROSITE" id="PS50931">
    <property type="entry name" value="HTH_LYSR"/>
    <property type="match status" value="1"/>
</dbReference>
<dbReference type="InterPro" id="IPR005119">
    <property type="entry name" value="LysR_subst-bd"/>
</dbReference>
<comment type="similarity">
    <text evidence="1">Belongs to the LysR transcriptional regulatory family.</text>
</comment>
<accession>A0ABZ2Y117</accession>
<keyword evidence="2" id="KW-0805">Transcription regulation</keyword>
<dbReference type="Gene3D" id="3.40.190.10">
    <property type="entry name" value="Periplasmic binding protein-like II"/>
    <property type="match status" value="2"/>
</dbReference>
<dbReference type="EMBL" id="CP123585">
    <property type="protein sequence ID" value="WZK91247.1"/>
    <property type="molecule type" value="Genomic_DNA"/>
</dbReference>
<evidence type="ECO:0000256" key="4">
    <source>
        <dbReference type="ARBA" id="ARBA00023163"/>
    </source>
</evidence>
<protein>
    <submittedName>
        <fullName evidence="6">LysR family transcriptional regulator</fullName>
    </submittedName>
</protein>
<dbReference type="Gene3D" id="1.10.10.10">
    <property type="entry name" value="Winged helix-like DNA-binding domain superfamily/Winged helix DNA-binding domain"/>
    <property type="match status" value="1"/>
</dbReference>
<dbReference type="Pfam" id="PF00126">
    <property type="entry name" value="HTH_1"/>
    <property type="match status" value="1"/>
</dbReference>
<dbReference type="PANTHER" id="PTHR30126">
    <property type="entry name" value="HTH-TYPE TRANSCRIPTIONAL REGULATOR"/>
    <property type="match status" value="1"/>
</dbReference>
<dbReference type="SUPFAM" id="SSF53850">
    <property type="entry name" value="Periplasmic binding protein-like II"/>
    <property type="match status" value="1"/>
</dbReference>
<dbReference type="InterPro" id="IPR000847">
    <property type="entry name" value="LysR_HTH_N"/>
</dbReference>
<dbReference type="PRINTS" id="PR00039">
    <property type="entry name" value="HTHLYSR"/>
</dbReference>
<keyword evidence="3" id="KW-0238">DNA-binding</keyword>
<keyword evidence="4" id="KW-0804">Transcription</keyword>
<feature type="domain" description="HTH lysR-type" evidence="5">
    <location>
        <begin position="1"/>
        <end position="58"/>
    </location>
</feature>